<accession>A0A2M7QK94</accession>
<dbReference type="InterPro" id="IPR000983">
    <property type="entry name" value="Bac_GSPG_pilin"/>
</dbReference>
<evidence type="ECO:0000256" key="2">
    <source>
        <dbReference type="ARBA" id="ARBA00022481"/>
    </source>
</evidence>
<gene>
    <name evidence="7" type="ORF">COY87_01965</name>
</gene>
<dbReference type="PANTHER" id="PTHR30093">
    <property type="entry name" value="GENERAL SECRETION PATHWAY PROTEIN G"/>
    <property type="match status" value="1"/>
</dbReference>
<keyword evidence="4 6" id="KW-1133">Transmembrane helix</keyword>
<dbReference type="Pfam" id="PF07963">
    <property type="entry name" value="N_methyl"/>
    <property type="match status" value="1"/>
</dbReference>
<comment type="subcellular location">
    <subcellularLocation>
        <location evidence="1">Membrane</location>
        <topology evidence="1">Single-pass membrane protein</topology>
    </subcellularLocation>
</comment>
<protein>
    <recommendedName>
        <fullName evidence="9">Type II secretion system protein GspG C-terminal domain-containing protein</fullName>
    </recommendedName>
</protein>
<evidence type="ECO:0000256" key="5">
    <source>
        <dbReference type="ARBA" id="ARBA00023136"/>
    </source>
</evidence>
<dbReference type="AlphaFoldDB" id="A0A2M7QK94"/>
<dbReference type="InterPro" id="IPR012902">
    <property type="entry name" value="N_methyl_site"/>
</dbReference>
<keyword evidence="3 6" id="KW-0812">Transmembrane</keyword>
<reference evidence="8" key="1">
    <citation type="submission" date="2017-09" db="EMBL/GenBank/DDBJ databases">
        <title>Depth-based differentiation of microbial function through sediment-hosted aquifers and enrichment of novel symbionts in the deep terrestrial subsurface.</title>
        <authorList>
            <person name="Probst A.J."/>
            <person name="Ladd B."/>
            <person name="Jarett J.K."/>
            <person name="Geller-Mcgrath D.E."/>
            <person name="Sieber C.M.K."/>
            <person name="Emerson J.B."/>
            <person name="Anantharaman K."/>
            <person name="Thomas B.C."/>
            <person name="Malmstrom R."/>
            <person name="Stieglmeier M."/>
            <person name="Klingl A."/>
            <person name="Woyke T."/>
            <person name="Ryan C.M."/>
            <person name="Banfield J.F."/>
        </authorList>
    </citation>
    <scope>NUCLEOTIDE SEQUENCE [LARGE SCALE GENOMIC DNA]</scope>
</reference>
<name>A0A2M7QK94_9BACT</name>
<keyword evidence="2" id="KW-0488">Methylation</keyword>
<dbReference type="PRINTS" id="PR00813">
    <property type="entry name" value="BCTERIALGSPG"/>
</dbReference>
<organism evidence="7 8">
    <name type="scientific">Candidatus Roizmanbacteria bacterium CG_4_10_14_0_8_um_filter_33_9</name>
    <dbReference type="NCBI Taxonomy" id="1974826"/>
    <lineage>
        <taxon>Bacteria</taxon>
        <taxon>Candidatus Roizmaniibacteriota</taxon>
    </lineage>
</organism>
<comment type="caution">
    <text evidence="7">The sequence shown here is derived from an EMBL/GenBank/DDBJ whole genome shotgun (WGS) entry which is preliminary data.</text>
</comment>
<evidence type="ECO:0000256" key="1">
    <source>
        <dbReference type="ARBA" id="ARBA00004167"/>
    </source>
</evidence>
<dbReference type="PANTHER" id="PTHR30093:SF44">
    <property type="entry name" value="TYPE II SECRETION SYSTEM CORE PROTEIN G"/>
    <property type="match status" value="1"/>
</dbReference>
<feature type="transmembrane region" description="Helical" evidence="6">
    <location>
        <begin position="6"/>
        <end position="26"/>
    </location>
</feature>
<sequence>MKKAFSLVEILVVIAIIAILTTLLLPNYIESRQRTRDVQRKSDLRQLQNALELYKQNQTPQLYPSIIPALPCNTWSSGTIVYMNKVPKDPSSNCPAASARKYYYSTNDDDSTYTMYACLDNVGDIDVESCPGDFNTVTGYTCSSNKCYKVLQP</sequence>
<evidence type="ECO:0000256" key="4">
    <source>
        <dbReference type="ARBA" id="ARBA00022989"/>
    </source>
</evidence>
<evidence type="ECO:0000256" key="6">
    <source>
        <dbReference type="SAM" id="Phobius"/>
    </source>
</evidence>
<dbReference type="NCBIfam" id="TIGR02532">
    <property type="entry name" value="IV_pilin_GFxxxE"/>
    <property type="match status" value="1"/>
</dbReference>
<proteinExistence type="predicted"/>
<evidence type="ECO:0000313" key="8">
    <source>
        <dbReference type="Proteomes" id="UP000229401"/>
    </source>
</evidence>
<keyword evidence="5 6" id="KW-0472">Membrane</keyword>
<dbReference type="Gene3D" id="3.30.700.10">
    <property type="entry name" value="Glycoprotein, Type 4 Pilin"/>
    <property type="match status" value="1"/>
</dbReference>
<dbReference type="SUPFAM" id="SSF54523">
    <property type="entry name" value="Pili subunits"/>
    <property type="match status" value="1"/>
</dbReference>
<dbReference type="Proteomes" id="UP000229401">
    <property type="component" value="Unassembled WGS sequence"/>
</dbReference>
<dbReference type="GO" id="GO:0015627">
    <property type="term" value="C:type II protein secretion system complex"/>
    <property type="evidence" value="ECO:0007669"/>
    <property type="project" value="InterPro"/>
</dbReference>
<dbReference type="GO" id="GO:0016020">
    <property type="term" value="C:membrane"/>
    <property type="evidence" value="ECO:0007669"/>
    <property type="project" value="UniProtKB-SubCell"/>
</dbReference>
<evidence type="ECO:0008006" key="9">
    <source>
        <dbReference type="Google" id="ProtNLM"/>
    </source>
</evidence>
<evidence type="ECO:0000313" key="7">
    <source>
        <dbReference type="EMBL" id="PIY72260.1"/>
    </source>
</evidence>
<dbReference type="EMBL" id="PFLI01000065">
    <property type="protein sequence ID" value="PIY72260.1"/>
    <property type="molecule type" value="Genomic_DNA"/>
</dbReference>
<dbReference type="GO" id="GO:0015628">
    <property type="term" value="P:protein secretion by the type II secretion system"/>
    <property type="evidence" value="ECO:0007669"/>
    <property type="project" value="InterPro"/>
</dbReference>
<evidence type="ECO:0000256" key="3">
    <source>
        <dbReference type="ARBA" id="ARBA00022692"/>
    </source>
</evidence>
<dbReference type="InterPro" id="IPR045584">
    <property type="entry name" value="Pilin-like"/>
</dbReference>